<evidence type="ECO:0000256" key="1">
    <source>
        <dbReference type="SAM" id="Phobius"/>
    </source>
</evidence>
<dbReference type="NCBIfam" id="TIGR02532">
    <property type="entry name" value="IV_pilin_GFxxxE"/>
    <property type="match status" value="1"/>
</dbReference>
<gene>
    <name evidence="2" type="ORF">MNBD_GAMMA01-2185</name>
</gene>
<keyword evidence="1" id="KW-0812">Transmembrane</keyword>
<dbReference type="SUPFAM" id="SSF54523">
    <property type="entry name" value="Pili subunits"/>
    <property type="match status" value="1"/>
</dbReference>
<dbReference type="InterPro" id="IPR012902">
    <property type="entry name" value="N_methyl_site"/>
</dbReference>
<protein>
    <recommendedName>
        <fullName evidence="3">General secretion pathway protein J</fullName>
    </recommendedName>
</protein>
<dbReference type="AlphaFoldDB" id="A0A3B0VU45"/>
<accession>A0A3B0VU45</accession>
<dbReference type="InterPro" id="IPR045584">
    <property type="entry name" value="Pilin-like"/>
</dbReference>
<evidence type="ECO:0008006" key="3">
    <source>
        <dbReference type="Google" id="ProtNLM"/>
    </source>
</evidence>
<dbReference type="Pfam" id="PF07963">
    <property type="entry name" value="N_methyl"/>
    <property type="match status" value="1"/>
</dbReference>
<proteinExistence type="predicted"/>
<name>A0A3B0VU45_9ZZZZ</name>
<organism evidence="2">
    <name type="scientific">hydrothermal vent metagenome</name>
    <dbReference type="NCBI Taxonomy" id="652676"/>
    <lineage>
        <taxon>unclassified sequences</taxon>
        <taxon>metagenomes</taxon>
        <taxon>ecological metagenomes</taxon>
    </lineage>
</organism>
<keyword evidence="1" id="KW-0472">Membrane</keyword>
<dbReference type="EMBL" id="UOEW01000089">
    <property type="protein sequence ID" value="VAW34924.1"/>
    <property type="molecule type" value="Genomic_DNA"/>
</dbReference>
<feature type="transmembrane region" description="Helical" evidence="1">
    <location>
        <begin position="12"/>
        <end position="35"/>
    </location>
</feature>
<keyword evidence="1" id="KW-1133">Transmembrane helix</keyword>
<evidence type="ECO:0000313" key="2">
    <source>
        <dbReference type="EMBL" id="VAW34924.1"/>
    </source>
</evidence>
<sequence length="235" mass="26874">MQVRQQQYQAGFSLMEIIVAMTMLSLIMAMIYGGIHTSRKMAEKGNKRINATNEIRVVQQLIRRQISRILPMAFKEEDNSFVIFEGDSEHIMYVSPMPGYLGKGGPHVQLIEIVNAKGGKILQFSHWLLNDSLDEDSFEDSEQEPVVLLENIRDAEFSFMKLDEEGEPGDWESDWEEPENTPLMVRLDVEMGDKALMQWPIMQVALMLDATATNRRVSDHLLLRGRSRGDSGEIR</sequence>
<reference evidence="2" key="1">
    <citation type="submission" date="2018-06" db="EMBL/GenBank/DDBJ databases">
        <authorList>
            <person name="Zhirakovskaya E."/>
        </authorList>
    </citation>
    <scope>NUCLEOTIDE SEQUENCE</scope>
</reference>